<reference evidence="6 8" key="1">
    <citation type="submission" date="2017-04" db="EMBL/GenBank/DDBJ databases">
        <title>Kefir bacterial isolates.</title>
        <authorList>
            <person name="Kim Y."/>
            <person name="Blasche S."/>
            <person name="Patil K.R."/>
        </authorList>
    </citation>
    <scope>NUCLEOTIDE SEQUENCE [LARGE SCALE GENOMIC DNA]</scope>
    <source>
        <strain evidence="6 8">OG2</strain>
    </source>
</reference>
<keyword evidence="3" id="KW-0804">Transcription</keyword>
<dbReference type="InterPro" id="IPR050109">
    <property type="entry name" value="HTH-type_TetR-like_transc_reg"/>
</dbReference>
<proteinExistence type="predicted"/>
<accession>A0A269ZFZ8</accession>
<dbReference type="GO" id="GO:0000976">
    <property type="term" value="F:transcription cis-regulatory region binding"/>
    <property type="evidence" value="ECO:0007669"/>
    <property type="project" value="TreeGrafter"/>
</dbReference>
<dbReference type="Gene3D" id="1.10.357.10">
    <property type="entry name" value="Tetracycline Repressor, domain 2"/>
    <property type="match status" value="1"/>
</dbReference>
<reference evidence="7 9" key="2">
    <citation type="submission" date="2019-02" db="EMBL/GenBank/DDBJ databases">
        <authorList>
            <consortium name="Pathogen Informatics"/>
        </authorList>
    </citation>
    <scope>NUCLEOTIDE SEQUENCE [LARGE SCALE GENOMIC DNA]</scope>
    <source>
        <strain evidence="7 9">3012STDY7078520</strain>
    </source>
</reference>
<dbReference type="GO" id="GO:0003700">
    <property type="term" value="F:DNA-binding transcription factor activity"/>
    <property type="evidence" value="ECO:0007669"/>
    <property type="project" value="TreeGrafter"/>
</dbReference>
<dbReference type="Pfam" id="PF16859">
    <property type="entry name" value="TetR_C_11"/>
    <property type="match status" value="1"/>
</dbReference>
<evidence type="ECO:0000256" key="1">
    <source>
        <dbReference type="ARBA" id="ARBA00023015"/>
    </source>
</evidence>
<dbReference type="SUPFAM" id="SSF46689">
    <property type="entry name" value="Homeodomain-like"/>
    <property type="match status" value="1"/>
</dbReference>
<dbReference type="PROSITE" id="PS50977">
    <property type="entry name" value="HTH_TETR_2"/>
    <property type="match status" value="1"/>
</dbReference>
<dbReference type="EMBL" id="NCWY01000002">
    <property type="protein sequence ID" value="PAK96713.1"/>
    <property type="molecule type" value="Genomic_DNA"/>
</dbReference>
<dbReference type="Proteomes" id="UP000216867">
    <property type="component" value="Unassembled WGS sequence"/>
</dbReference>
<gene>
    <name evidence="6" type="ORF">B8X04_02065</name>
    <name evidence="7" type="ORF">NCTC12391_03161</name>
</gene>
<evidence type="ECO:0000313" key="9">
    <source>
        <dbReference type="Proteomes" id="UP000386281"/>
    </source>
</evidence>
<dbReference type="PRINTS" id="PR00455">
    <property type="entry name" value="HTHTETR"/>
</dbReference>
<evidence type="ECO:0000313" key="7">
    <source>
        <dbReference type="EMBL" id="VEW15010.1"/>
    </source>
</evidence>
<protein>
    <submittedName>
        <fullName evidence="7">Bacterial regulatory proteins, tetR family</fullName>
    </submittedName>
    <submittedName>
        <fullName evidence="6">TetR family transcriptional regulator</fullName>
    </submittedName>
</protein>
<dbReference type="InterPro" id="IPR036271">
    <property type="entry name" value="Tet_transcr_reg_TetR-rel_C_sf"/>
</dbReference>
<evidence type="ECO:0000259" key="5">
    <source>
        <dbReference type="PROSITE" id="PS50977"/>
    </source>
</evidence>
<dbReference type="InterPro" id="IPR001647">
    <property type="entry name" value="HTH_TetR"/>
</dbReference>
<dbReference type="Gene3D" id="1.10.10.60">
    <property type="entry name" value="Homeodomain-like"/>
    <property type="match status" value="1"/>
</dbReference>
<keyword evidence="2 4" id="KW-0238">DNA-binding</keyword>
<dbReference type="EMBL" id="CAACXN010000016">
    <property type="protein sequence ID" value="VEW15010.1"/>
    <property type="molecule type" value="Genomic_DNA"/>
</dbReference>
<organism evidence="6 8">
    <name type="scientific">Brevibacterium casei</name>
    <dbReference type="NCBI Taxonomy" id="33889"/>
    <lineage>
        <taxon>Bacteria</taxon>
        <taxon>Bacillati</taxon>
        <taxon>Actinomycetota</taxon>
        <taxon>Actinomycetes</taxon>
        <taxon>Micrococcales</taxon>
        <taxon>Brevibacteriaceae</taxon>
        <taxon>Brevibacterium</taxon>
    </lineage>
</organism>
<evidence type="ECO:0000256" key="2">
    <source>
        <dbReference type="ARBA" id="ARBA00023125"/>
    </source>
</evidence>
<dbReference type="PANTHER" id="PTHR30055">
    <property type="entry name" value="HTH-TYPE TRANSCRIPTIONAL REGULATOR RUTR"/>
    <property type="match status" value="1"/>
</dbReference>
<sequence length="234" mass="24821">MPGVPAAVDVSDPTRRRSVDIIIQRLSGRPRDDSIDSSILDAAARIIIDDGYSAATIAAIVKAAGTSKPAFYRRFDSVADLVPALVERRHQLSVPADTGSLTGDLCAFQTAQAEIFNDPFVRAAMPGWLAHMQESPETSGPFVEGFLPQRMAVLEAILARAEERGDAVRSGLDMDTLMEACVGPFLMRSLIPGAPLLDDADVDRTVALACLLIDQASAAASAPPASGVRSRPHD</sequence>
<dbReference type="InterPro" id="IPR011075">
    <property type="entry name" value="TetR_C"/>
</dbReference>
<feature type="DNA-binding region" description="H-T-H motif" evidence="4">
    <location>
        <begin position="56"/>
        <end position="75"/>
    </location>
</feature>
<dbReference type="SUPFAM" id="SSF48498">
    <property type="entry name" value="Tetracyclin repressor-like, C-terminal domain"/>
    <property type="match status" value="1"/>
</dbReference>
<dbReference type="Proteomes" id="UP000386281">
    <property type="component" value="Unassembled WGS sequence"/>
</dbReference>
<evidence type="ECO:0000256" key="3">
    <source>
        <dbReference type="ARBA" id="ARBA00023163"/>
    </source>
</evidence>
<dbReference type="PANTHER" id="PTHR30055:SF148">
    <property type="entry name" value="TETR-FAMILY TRANSCRIPTIONAL REGULATOR"/>
    <property type="match status" value="1"/>
</dbReference>
<dbReference type="InterPro" id="IPR009057">
    <property type="entry name" value="Homeodomain-like_sf"/>
</dbReference>
<keyword evidence="1" id="KW-0805">Transcription regulation</keyword>
<evidence type="ECO:0000313" key="6">
    <source>
        <dbReference type="EMBL" id="PAK96713.1"/>
    </source>
</evidence>
<feature type="domain" description="HTH tetR-type" evidence="5">
    <location>
        <begin position="33"/>
        <end position="93"/>
    </location>
</feature>
<name>A0A269ZFZ8_9MICO</name>
<evidence type="ECO:0000256" key="4">
    <source>
        <dbReference type="PROSITE-ProRule" id="PRU00335"/>
    </source>
</evidence>
<evidence type="ECO:0000313" key="8">
    <source>
        <dbReference type="Proteomes" id="UP000216867"/>
    </source>
</evidence>
<dbReference type="Pfam" id="PF00440">
    <property type="entry name" value="TetR_N"/>
    <property type="match status" value="1"/>
</dbReference>
<dbReference type="AlphaFoldDB" id="A0A269ZFZ8"/>